<gene>
    <name evidence="1" type="ORF">QM012_005606</name>
</gene>
<keyword evidence="2" id="KW-1185">Reference proteome</keyword>
<evidence type="ECO:0000313" key="2">
    <source>
        <dbReference type="Proteomes" id="UP001341245"/>
    </source>
</evidence>
<name>A0ABR0T5V3_AURPU</name>
<reference evidence="1 2" key="1">
    <citation type="submission" date="2023-11" db="EMBL/GenBank/DDBJ databases">
        <title>Draft genome sequence and annotation of the polyextremotolerant black yeast-like fungus Aureobasidium pullulans NRRL 62042.</title>
        <authorList>
            <person name="Dielentheis-Frenken M.R.E."/>
            <person name="Wibberg D."/>
            <person name="Blank L.M."/>
            <person name="Tiso T."/>
        </authorList>
    </citation>
    <scope>NUCLEOTIDE SEQUENCE [LARGE SCALE GENOMIC DNA]</scope>
    <source>
        <strain evidence="1 2">NRRL 62042</strain>
    </source>
</reference>
<sequence length="185" mass="20849">MLIAGESSSNTRSAVSTIISPLNSDSDISSLLRDRGEFALAKPAVAATFLTTIKTKYAFRIFNNYIRKVQYPFKTPAPDRYRDVHISIQDLVRECRTGDLIMQGTNNENDPIGRVLVGITQSRAAVSHLMLIWRDPDTDIPYALTSFNWIFFPATLPLHLMSDYATGRSTTFSNSWRDRLELISV</sequence>
<dbReference type="Proteomes" id="UP001341245">
    <property type="component" value="Unassembled WGS sequence"/>
</dbReference>
<accession>A0ABR0T5V3</accession>
<dbReference type="EMBL" id="JASGXD010000027">
    <property type="protein sequence ID" value="KAK5999331.1"/>
    <property type="molecule type" value="Genomic_DNA"/>
</dbReference>
<comment type="caution">
    <text evidence="1">The sequence shown here is derived from an EMBL/GenBank/DDBJ whole genome shotgun (WGS) entry which is preliminary data.</text>
</comment>
<evidence type="ECO:0000313" key="1">
    <source>
        <dbReference type="EMBL" id="KAK5999331.1"/>
    </source>
</evidence>
<organism evidence="1 2">
    <name type="scientific">Aureobasidium pullulans</name>
    <name type="common">Black yeast</name>
    <name type="synonym">Pullularia pullulans</name>
    <dbReference type="NCBI Taxonomy" id="5580"/>
    <lineage>
        <taxon>Eukaryota</taxon>
        <taxon>Fungi</taxon>
        <taxon>Dikarya</taxon>
        <taxon>Ascomycota</taxon>
        <taxon>Pezizomycotina</taxon>
        <taxon>Dothideomycetes</taxon>
        <taxon>Dothideomycetidae</taxon>
        <taxon>Dothideales</taxon>
        <taxon>Saccotheciaceae</taxon>
        <taxon>Aureobasidium</taxon>
    </lineage>
</organism>
<proteinExistence type="predicted"/>
<protein>
    <submittedName>
        <fullName evidence="1">Uncharacterized protein</fullName>
    </submittedName>
</protein>